<proteinExistence type="predicted"/>
<sequence length="380" mass="41488">MQKFNVNVSRSTELTKWSSRQALTGASWARALLLMFAATSSTVYGASTKSPFFDEYLVPEHRLDISLPKALSLSIFEQSKRIASTVSFPKQPFVTTTTSDPSTSDQMATAPVASDDNLFDSFTIVFDAAEESGLPEIMAETVSQLTMRGARMIDSCAGAECGDSQRWNERFKLYGAGPLEQQAYQRLSTSAPSNVAEEFITDIFEVYATRLGCCVRLAVTHYKPSIHQYHVQQDGRLDPLMFPQQSFAVYFDTGQAELDAPQREALLRNTLALNACTRDRRILLEGHTDVAGSSEDNMALSERRLANVWAALATAGLPQDCLVTAAYGDTAPGHLPAAQQRKVVVRMLSAGWGESPMVANETGASPGTLSKEDKLTVSTK</sequence>
<dbReference type="Proteomes" id="UP001501337">
    <property type="component" value="Unassembled WGS sequence"/>
</dbReference>
<evidence type="ECO:0000259" key="3">
    <source>
        <dbReference type="PROSITE" id="PS51123"/>
    </source>
</evidence>
<feature type="region of interest" description="Disordered" evidence="2">
    <location>
        <begin position="356"/>
        <end position="380"/>
    </location>
</feature>
<gene>
    <name evidence="4" type="ORF">GCM10022278_28380</name>
</gene>
<dbReference type="RefSeq" id="WP_344807501.1">
    <property type="nucleotide sequence ID" value="NZ_BAABBO010000012.1"/>
</dbReference>
<evidence type="ECO:0000313" key="5">
    <source>
        <dbReference type="Proteomes" id="UP001501337"/>
    </source>
</evidence>
<dbReference type="InterPro" id="IPR050330">
    <property type="entry name" value="Bact_OuterMem_StrucFunc"/>
</dbReference>
<dbReference type="PANTHER" id="PTHR30329">
    <property type="entry name" value="STATOR ELEMENT OF FLAGELLAR MOTOR COMPLEX"/>
    <property type="match status" value="1"/>
</dbReference>
<dbReference type="InterPro" id="IPR036737">
    <property type="entry name" value="OmpA-like_sf"/>
</dbReference>
<evidence type="ECO:0000256" key="2">
    <source>
        <dbReference type="SAM" id="MobiDB-lite"/>
    </source>
</evidence>
<dbReference type="InterPro" id="IPR006665">
    <property type="entry name" value="OmpA-like"/>
</dbReference>
<organism evidence="4 5">
    <name type="scientific">Allohahella marinimesophila</name>
    <dbReference type="NCBI Taxonomy" id="1054972"/>
    <lineage>
        <taxon>Bacteria</taxon>
        <taxon>Pseudomonadati</taxon>
        <taxon>Pseudomonadota</taxon>
        <taxon>Gammaproteobacteria</taxon>
        <taxon>Oceanospirillales</taxon>
        <taxon>Hahellaceae</taxon>
        <taxon>Allohahella</taxon>
    </lineage>
</organism>
<dbReference type="Pfam" id="PF00691">
    <property type="entry name" value="OmpA"/>
    <property type="match status" value="1"/>
</dbReference>
<evidence type="ECO:0000256" key="1">
    <source>
        <dbReference type="PROSITE-ProRule" id="PRU00473"/>
    </source>
</evidence>
<keyword evidence="1" id="KW-0472">Membrane</keyword>
<keyword evidence="5" id="KW-1185">Reference proteome</keyword>
<feature type="domain" description="OmpA-like" evidence="3">
    <location>
        <begin position="238"/>
        <end position="351"/>
    </location>
</feature>
<feature type="compositionally biased region" description="Basic and acidic residues" evidence="2">
    <location>
        <begin position="370"/>
        <end position="380"/>
    </location>
</feature>
<dbReference type="PROSITE" id="PS51123">
    <property type="entry name" value="OMPA_2"/>
    <property type="match status" value="1"/>
</dbReference>
<name>A0ABP7PRN7_9GAMM</name>
<protein>
    <recommendedName>
        <fullName evidence="3">OmpA-like domain-containing protein</fullName>
    </recommendedName>
</protein>
<reference evidence="5" key="1">
    <citation type="journal article" date="2019" name="Int. J. Syst. Evol. Microbiol.">
        <title>The Global Catalogue of Microorganisms (GCM) 10K type strain sequencing project: providing services to taxonomists for standard genome sequencing and annotation.</title>
        <authorList>
            <consortium name="The Broad Institute Genomics Platform"/>
            <consortium name="The Broad Institute Genome Sequencing Center for Infectious Disease"/>
            <person name="Wu L."/>
            <person name="Ma J."/>
        </authorList>
    </citation>
    <scope>NUCLEOTIDE SEQUENCE [LARGE SCALE GENOMIC DNA]</scope>
    <source>
        <strain evidence="5">JCM 17555</strain>
    </source>
</reference>
<dbReference type="Gene3D" id="3.30.1330.60">
    <property type="entry name" value="OmpA-like domain"/>
    <property type="match status" value="1"/>
</dbReference>
<dbReference type="PANTHER" id="PTHR30329:SF21">
    <property type="entry name" value="LIPOPROTEIN YIAD-RELATED"/>
    <property type="match status" value="1"/>
</dbReference>
<dbReference type="CDD" id="cd07185">
    <property type="entry name" value="OmpA_C-like"/>
    <property type="match status" value="1"/>
</dbReference>
<evidence type="ECO:0000313" key="4">
    <source>
        <dbReference type="EMBL" id="GAA3968940.1"/>
    </source>
</evidence>
<accession>A0ABP7PRN7</accession>
<comment type="caution">
    <text evidence="4">The sequence shown here is derived from an EMBL/GenBank/DDBJ whole genome shotgun (WGS) entry which is preliminary data.</text>
</comment>
<dbReference type="SUPFAM" id="SSF103088">
    <property type="entry name" value="OmpA-like"/>
    <property type="match status" value="1"/>
</dbReference>
<dbReference type="EMBL" id="BAABBO010000012">
    <property type="protein sequence ID" value="GAA3968940.1"/>
    <property type="molecule type" value="Genomic_DNA"/>
</dbReference>